<comment type="caution">
    <text evidence="1">The sequence shown here is derived from an EMBL/GenBank/DDBJ whole genome shotgun (WGS) entry which is preliminary data.</text>
</comment>
<reference evidence="1 2" key="1">
    <citation type="submission" date="2018-03" db="EMBL/GenBank/DDBJ databases">
        <title>Genome sequence of Moorella humiferrea DSM 23265.</title>
        <authorList>
            <person name="Poehlein A."/>
            <person name="Daniel R."/>
        </authorList>
    </citation>
    <scope>NUCLEOTIDE SEQUENCE [LARGE SCALE GENOMIC DNA]</scope>
    <source>
        <strain evidence="1 2">DSM 23265</strain>
    </source>
</reference>
<protein>
    <submittedName>
        <fullName evidence="1">Uncharacterized protein</fullName>
    </submittedName>
</protein>
<accession>A0A2T0AP90</accession>
<organism evidence="1 2">
    <name type="scientific">Neomoorella humiferrea</name>
    <dbReference type="NCBI Taxonomy" id="676965"/>
    <lineage>
        <taxon>Bacteria</taxon>
        <taxon>Bacillati</taxon>
        <taxon>Bacillota</taxon>
        <taxon>Clostridia</taxon>
        <taxon>Neomoorellales</taxon>
        <taxon>Neomoorellaceae</taxon>
        <taxon>Neomoorella</taxon>
    </lineage>
</organism>
<proteinExistence type="predicted"/>
<evidence type="ECO:0000313" key="2">
    <source>
        <dbReference type="Proteomes" id="UP000238415"/>
    </source>
</evidence>
<evidence type="ECO:0000313" key="1">
    <source>
        <dbReference type="EMBL" id="PRR70701.1"/>
    </source>
</evidence>
<sequence length="57" mass="6212">MPSKASRIVSRQFRYYLGQEDNADTNQVQPDAAFPMVAAVNLEAYDSLLGGGVRGVH</sequence>
<keyword evidence="2" id="KW-1185">Reference proteome</keyword>
<dbReference type="RefSeq" id="WP_170066318.1">
    <property type="nucleotide sequence ID" value="NZ_CP136419.1"/>
</dbReference>
<gene>
    <name evidence="1" type="ORF">MOHU_18080</name>
</gene>
<name>A0A2T0AP90_9FIRM</name>
<dbReference type="AlphaFoldDB" id="A0A2T0AP90"/>
<dbReference type="Proteomes" id="UP000238415">
    <property type="component" value="Unassembled WGS sequence"/>
</dbReference>
<dbReference type="EMBL" id="PVXM01000046">
    <property type="protein sequence ID" value="PRR70701.1"/>
    <property type="molecule type" value="Genomic_DNA"/>
</dbReference>